<reference evidence="2 3" key="1">
    <citation type="submission" date="2018-06" db="EMBL/GenBank/DDBJ databases">
        <title>Genome Sequence of the Brown Rot Fungal Pathogen Monilinia fructigena.</title>
        <authorList>
            <person name="Landi L."/>
            <person name="De Miccolis Angelini R.M."/>
            <person name="Pollastro S."/>
            <person name="Abate D."/>
            <person name="Faretra F."/>
            <person name="Romanazzi G."/>
        </authorList>
    </citation>
    <scope>NUCLEOTIDE SEQUENCE [LARGE SCALE GENOMIC DNA]</scope>
    <source>
        <strain evidence="2 3">Mfrg269</strain>
    </source>
</reference>
<organism evidence="2 3">
    <name type="scientific">Monilinia fructigena</name>
    <dbReference type="NCBI Taxonomy" id="38457"/>
    <lineage>
        <taxon>Eukaryota</taxon>
        <taxon>Fungi</taxon>
        <taxon>Dikarya</taxon>
        <taxon>Ascomycota</taxon>
        <taxon>Pezizomycotina</taxon>
        <taxon>Leotiomycetes</taxon>
        <taxon>Helotiales</taxon>
        <taxon>Sclerotiniaceae</taxon>
        <taxon>Monilinia</taxon>
    </lineage>
</organism>
<proteinExistence type="predicted"/>
<keyword evidence="3" id="KW-1185">Reference proteome</keyword>
<dbReference type="AlphaFoldDB" id="A0A395J4A6"/>
<name>A0A395J4A6_9HELO</name>
<protein>
    <submittedName>
        <fullName evidence="2">Uncharacterized protein</fullName>
    </submittedName>
</protein>
<evidence type="ECO:0000256" key="1">
    <source>
        <dbReference type="SAM" id="MobiDB-lite"/>
    </source>
</evidence>
<evidence type="ECO:0000313" key="2">
    <source>
        <dbReference type="EMBL" id="RAL67345.1"/>
    </source>
</evidence>
<dbReference type="EMBL" id="QKRW01000004">
    <property type="protein sequence ID" value="RAL67345.1"/>
    <property type="molecule type" value="Genomic_DNA"/>
</dbReference>
<feature type="region of interest" description="Disordered" evidence="1">
    <location>
        <begin position="1"/>
        <end position="21"/>
    </location>
</feature>
<sequence>MAETAARMRSRRVSMGSHKSVPPIDRAALRASFFKPPPKPPSVSSSRLIAAPSHPRLQSPHWFLDFWASEKGVLTLEFWHKRILPFKTEDDLTYLSKVLKVAGDFSETIDDAYLFEQFPTVFRSASADLREFYTDHIKKNDPFAVPMYNLLAEVEALQFNWESFALSRDNAITSVKQHVQSSRAIFNEEYEKLASKKTDGFQWWQRQFKRFVLGDPYEAHFVPATFLNITGEMKLLISTWRASIIPDLTFRLCFGEERTDGWTTRADRRGRG</sequence>
<comment type="caution">
    <text evidence="2">The sequence shown here is derived from an EMBL/GenBank/DDBJ whole genome shotgun (WGS) entry which is preliminary data.</text>
</comment>
<gene>
    <name evidence="2" type="ORF">DID88_008104</name>
</gene>
<evidence type="ECO:0000313" key="3">
    <source>
        <dbReference type="Proteomes" id="UP000249056"/>
    </source>
</evidence>
<accession>A0A395J4A6</accession>
<dbReference type="Proteomes" id="UP000249056">
    <property type="component" value="Unassembled WGS sequence"/>
</dbReference>
<dbReference type="OrthoDB" id="3542960at2759"/>